<evidence type="ECO:0000256" key="6">
    <source>
        <dbReference type="ARBA" id="ARBA00022840"/>
    </source>
</evidence>
<dbReference type="GO" id="GO:0004674">
    <property type="term" value="F:protein serine/threonine kinase activity"/>
    <property type="evidence" value="ECO:0007669"/>
    <property type="project" value="UniProtKB-KW"/>
</dbReference>
<keyword evidence="3" id="KW-0808">Transferase</keyword>
<dbReference type="Gene3D" id="3.40.50.790">
    <property type="match status" value="1"/>
</dbReference>
<evidence type="ECO:0000256" key="1">
    <source>
        <dbReference type="ARBA" id="ARBA00010531"/>
    </source>
</evidence>
<dbReference type="SUPFAM" id="SSF56112">
    <property type="entry name" value="Protein kinase-like (PK-like)"/>
    <property type="match status" value="1"/>
</dbReference>
<evidence type="ECO:0000256" key="5">
    <source>
        <dbReference type="ARBA" id="ARBA00022777"/>
    </source>
</evidence>
<dbReference type="InterPro" id="IPR008271">
    <property type="entry name" value="Ser/Thr_kinase_AS"/>
</dbReference>
<dbReference type="Pfam" id="PF07714">
    <property type="entry name" value="PK_Tyr_Ser-Thr"/>
    <property type="match status" value="1"/>
</dbReference>
<keyword evidence="8" id="KW-0687">Ribonucleoprotein</keyword>
<evidence type="ECO:0000256" key="9">
    <source>
        <dbReference type="ARBA" id="ARBA00057875"/>
    </source>
</evidence>
<dbReference type="PROSITE" id="PS50011">
    <property type="entry name" value="PROTEIN_KINASE_DOM"/>
    <property type="match status" value="1"/>
</dbReference>
<evidence type="ECO:0000256" key="3">
    <source>
        <dbReference type="ARBA" id="ARBA00022679"/>
    </source>
</evidence>
<reference evidence="14 15" key="1">
    <citation type="journal article" date="2020" name="Mol. Plant">
        <title>The Chromosome-Based Rubber Tree Genome Provides New Insights into Spurge Genome Evolution and Rubber Biosynthesis.</title>
        <authorList>
            <person name="Liu J."/>
            <person name="Shi C."/>
            <person name="Shi C.C."/>
            <person name="Li W."/>
            <person name="Zhang Q.J."/>
            <person name="Zhang Y."/>
            <person name="Li K."/>
            <person name="Lu H.F."/>
            <person name="Shi C."/>
            <person name="Zhu S.T."/>
            <person name="Xiao Z.Y."/>
            <person name="Nan H."/>
            <person name="Yue Y."/>
            <person name="Zhu X.G."/>
            <person name="Wu Y."/>
            <person name="Hong X.N."/>
            <person name="Fan G.Y."/>
            <person name="Tong Y."/>
            <person name="Zhang D."/>
            <person name="Mao C.L."/>
            <person name="Liu Y.L."/>
            <person name="Hao S.J."/>
            <person name="Liu W.Q."/>
            <person name="Lv M.Q."/>
            <person name="Zhang H.B."/>
            <person name="Liu Y."/>
            <person name="Hu-Tang G.R."/>
            <person name="Wang J.P."/>
            <person name="Wang J.H."/>
            <person name="Sun Y.H."/>
            <person name="Ni S.B."/>
            <person name="Chen W.B."/>
            <person name="Zhang X.C."/>
            <person name="Jiao Y.N."/>
            <person name="Eichler E.E."/>
            <person name="Li G.H."/>
            <person name="Liu X."/>
            <person name="Gao L.Z."/>
        </authorList>
    </citation>
    <scope>NUCLEOTIDE SEQUENCE [LARGE SCALE GENOMIC DNA]</scope>
    <source>
        <strain evidence="15">cv. GT1</strain>
        <tissue evidence="14">Leaf</tissue>
    </source>
</reference>
<dbReference type="GO" id="GO:0005524">
    <property type="term" value="F:ATP binding"/>
    <property type="evidence" value="ECO:0007669"/>
    <property type="project" value="UniProtKB-UniRule"/>
</dbReference>
<keyword evidence="4 11" id="KW-0547">Nucleotide-binding</keyword>
<evidence type="ECO:0000256" key="11">
    <source>
        <dbReference type="PROSITE-ProRule" id="PRU10141"/>
    </source>
</evidence>
<comment type="similarity">
    <text evidence="1">Belongs to the universal ribosomal protein uL1 family.</text>
</comment>
<evidence type="ECO:0000256" key="10">
    <source>
        <dbReference type="ARBA" id="ARBA00082680"/>
    </source>
</evidence>
<dbReference type="InterPro" id="IPR000719">
    <property type="entry name" value="Prot_kinase_dom"/>
</dbReference>
<gene>
    <name evidence="14" type="ORF">GH714_033888</name>
</gene>
<proteinExistence type="inferred from homology"/>
<dbReference type="PANTHER" id="PTHR47989:SF15">
    <property type="entry name" value="SERINE_THREONINE-PROTEIN KINASE PBL7 ISOFORM X1-RELATED"/>
    <property type="match status" value="1"/>
</dbReference>
<accession>A0A6A6LQ46</accession>
<sequence length="761" mass="84072">MKKLTLSPARSFCLSKSSSLLRSSALRWLSSDSKSIPDQSSQSVPIQPVSYAVKPKDEAPSNENETPSQQQVASQSPASQEEQQQQFPRRTQESPYQESRMRWTREDIRYVKDAPSISPVSYPARVAPLPEDRVDAEGGGGKAAADDMDRESRRIEAENQGLRRIFRVAGEEEKVVVPFPRLILPEKKEKRPLFDLMDAIRQVKTSARTAFDETVEAHVRLGIAKSRSDMIVRGTLTLPHGGKKAIRIAVFAEGADADEARAAGADVVGGSELIDEIASAGKIDVDKCFATIKLYPRVAKLARILNRYGLMPDSKQGTVVSDVSRAVKDAKKDQIKFKMDKTSIVHAGLGKVSFTEESLRENVGAFMNALLQAKPAGLKKTSKYAGYVNSFHICSTIKYEEKGSFENLQVATEKGLQVFTFKQLHSATGAFSKSNVVGHGGFGSVYRGVLNDGRKVAVKFMDQAGKQGEDEFKMEVELLSRLHSPYLLALLGYCSDNNHKLLVYEFMANGGLQEHLYPINGHNDVNLRLDWETRLRIALEAAKGLEYLHEHVSPPVIHRDFKSSNILLDKNFHAKVSDFGLAKLGADKAGGHVSTRVLGTQGYIAPEYALTGHLTTKSDVYSYGVVLLELLTGRVPVDMKRPPGEGVLVNWVLPWLTDREKVVQIMDPALESQYSMKEVIQVAAIAAMCVQPEADYRPLMADVVQSLVPLVKTHRPTSKVGSYSVYPGLHHKTLAEQVHETDKSHLIICMSCTSIAIVLRF</sequence>
<evidence type="ECO:0000256" key="8">
    <source>
        <dbReference type="ARBA" id="ARBA00023274"/>
    </source>
</evidence>
<feature type="domain" description="Protein kinase" evidence="13">
    <location>
        <begin position="431"/>
        <end position="711"/>
    </location>
</feature>
<protein>
    <recommendedName>
        <fullName evidence="10">CL1</fullName>
    </recommendedName>
</protein>
<feature type="region of interest" description="Disordered" evidence="12">
    <location>
        <begin position="131"/>
        <end position="150"/>
    </location>
</feature>
<dbReference type="InterPro" id="IPR011009">
    <property type="entry name" value="Kinase-like_dom_sf"/>
</dbReference>
<comment type="caution">
    <text evidence="14">The sequence shown here is derived from an EMBL/GenBank/DDBJ whole genome shotgun (WGS) entry which is preliminary data.</text>
</comment>
<dbReference type="SUPFAM" id="SSF56808">
    <property type="entry name" value="Ribosomal protein L1"/>
    <property type="match status" value="1"/>
</dbReference>
<feature type="binding site" evidence="11">
    <location>
        <position position="459"/>
    </location>
    <ligand>
        <name>ATP</name>
        <dbReference type="ChEBI" id="CHEBI:30616"/>
    </ligand>
</feature>
<keyword evidence="7" id="KW-0689">Ribosomal protein</keyword>
<evidence type="ECO:0000256" key="7">
    <source>
        <dbReference type="ARBA" id="ARBA00022980"/>
    </source>
</evidence>
<dbReference type="PROSITE" id="PS00108">
    <property type="entry name" value="PROTEIN_KINASE_ST"/>
    <property type="match status" value="1"/>
</dbReference>
<dbReference type="EMBL" id="JAAGAX010000010">
    <property type="protein sequence ID" value="KAF2302253.1"/>
    <property type="molecule type" value="Genomic_DNA"/>
</dbReference>
<evidence type="ECO:0000256" key="2">
    <source>
        <dbReference type="ARBA" id="ARBA00022527"/>
    </source>
</evidence>
<feature type="region of interest" description="Disordered" evidence="12">
    <location>
        <begin position="32"/>
        <end position="101"/>
    </location>
</feature>
<dbReference type="CDD" id="cd14066">
    <property type="entry name" value="STKc_IRAK"/>
    <property type="match status" value="1"/>
</dbReference>
<evidence type="ECO:0000256" key="12">
    <source>
        <dbReference type="SAM" id="MobiDB-lite"/>
    </source>
</evidence>
<evidence type="ECO:0000259" key="13">
    <source>
        <dbReference type="PROSITE" id="PS50011"/>
    </source>
</evidence>
<feature type="compositionally biased region" description="Polar residues" evidence="12">
    <location>
        <begin position="87"/>
        <end position="97"/>
    </location>
</feature>
<comment type="function">
    <text evidence="9">This protein binds directly to 23S ribosomal RNA.</text>
</comment>
<feature type="compositionally biased region" description="Low complexity" evidence="12">
    <location>
        <begin position="67"/>
        <end position="86"/>
    </location>
</feature>
<dbReference type="InterPro" id="IPR028364">
    <property type="entry name" value="Ribosomal_uL1/biogenesis"/>
</dbReference>
<dbReference type="GO" id="GO:0005840">
    <property type="term" value="C:ribosome"/>
    <property type="evidence" value="ECO:0007669"/>
    <property type="project" value="UniProtKB-KW"/>
</dbReference>
<dbReference type="Pfam" id="PF00687">
    <property type="entry name" value="Ribosomal_L1"/>
    <property type="match status" value="1"/>
</dbReference>
<dbReference type="InterPro" id="IPR023674">
    <property type="entry name" value="Ribosomal_uL1-like"/>
</dbReference>
<dbReference type="InterPro" id="IPR001245">
    <property type="entry name" value="Ser-Thr/Tyr_kinase_cat_dom"/>
</dbReference>
<dbReference type="Gene3D" id="3.30.200.20">
    <property type="entry name" value="Phosphorylase Kinase, domain 1"/>
    <property type="match status" value="1"/>
</dbReference>
<feature type="compositionally biased region" description="Low complexity" evidence="12">
    <location>
        <begin position="32"/>
        <end position="50"/>
    </location>
</feature>
<evidence type="ECO:0000313" key="14">
    <source>
        <dbReference type="EMBL" id="KAF2302253.1"/>
    </source>
</evidence>
<dbReference type="Proteomes" id="UP000467840">
    <property type="component" value="Chromosome 4"/>
</dbReference>
<dbReference type="CDD" id="cd00403">
    <property type="entry name" value="Ribosomal_L1"/>
    <property type="match status" value="1"/>
</dbReference>
<dbReference type="Gene3D" id="1.10.510.10">
    <property type="entry name" value="Transferase(Phosphotransferase) domain 1"/>
    <property type="match status" value="1"/>
</dbReference>
<organism evidence="14 15">
    <name type="scientific">Hevea brasiliensis</name>
    <name type="common">Para rubber tree</name>
    <name type="synonym">Siphonia brasiliensis</name>
    <dbReference type="NCBI Taxonomy" id="3981"/>
    <lineage>
        <taxon>Eukaryota</taxon>
        <taxon>Viridiplantae</taxon>
        <taxon>Streptophyta</taxon>
        <taxon>Embryophyta</taxon>
        <taxon>Tracheophyta</taxon>
        <taxon>Spermatophyta</taxon>
        <taxon>Magnoliopsida</taxon>
        <taxon>eudicotyledons</taxon>
        <taxon>Gunneridae</taxon>
        <taxon>Pentapetalae</taxon>
        <taxon>rosids</taxon>
        <taxon>fabids</taxon>
        <taxon>Malpighiales</taxon>
        <taxon>Euphorbiaceae</taxon>
        <taxon>Crotonoideae</taxon>
        <taxon>Micrandreae</taxon>
        <taxon>Hevea</taxon>
    </lineage>
</organism>
<evidence type="ECO:0000256" key="4">
    <source>
        <dbReference type="ARBA" id="ARBA00022741"/>
    </source>
</evidence>
<dbReference type="GO" id="GO:1990904">
    <property type="term" value="C:ribonucleoprotein complex"/>
    <property type="evidence" value="ECO:0007669"/>
    <property type="project" value="UniProtKB-KW"/>
</dbReference>
<dbReference type="FunFam" id="1.10.510.10:FF:000051">
    <property type="entry name" value="Receptor-like serine/threonine-protein kinase ALE2"/>
    <property type="match status" value="1"/>
</dbReference>
<keyword evidence="2" id="KW-0723">Serine/threonine-protein kinase</keyword>
<dbReference type="FunFam" id="3.40.50.790:FF:000001">
    <property type="entry name" value="50S ribosomal protein L1"/>
    <property type="match status" value="1"/>
</dbReference>
<dbReference type="InterPro" id="IPR017441">
    <property type="entry name" value="Protein_kinase_ATP_BS"/>
</dbReference>
<dbReference type="PROSITE" id="PS00107">
    <property type="entry name" value="PROTEIN_KINASE_ATP"/>
    <property type="match status" value="1"/>
</dbReference>
<dbReference type="PANTHER" id="PTHR47989">
    <property type="entry name" value="OS01G0750732 PROTEIN"/>
    <property type="match status" value="1"/>
</dbReference>
<name>A0A6A6LQ46_HEVBR</name>
<keyword evidence="6 11" id="KW-0067">ATP-binding</keyword>
<keyword evidence="5" id="KW-0418">Kinase</keyword>
<dbReference type="AlphaFoldDB" id="A0A6A6LQ46"/>
<evidence type="ECO:0000313" key="15">
    <source>
        <dbReference type="Proteomes" id="UP000467840"/>
    </source>
</evidence>
<dbReference type="FunFam" id="3.30.200.20:FF:000376">
    <property type="entry name" value="Serine/threonine-protein kinase PBS1"/>
    <property type="match status" value="1"/>
</dbReference>
<dbReference type="Gene3D" id="3.30.190.20">
    <property type="match status" value="1"/>
</dbReference>
<dbReference type="InterPro" id="IPR016095">
    <property type="entry name" value="Ribosomal_uL1_3-a/b-sand"/>
</dbReference>
<keyword evidence="15" id="KW-1185">Reference proteome</keyword>